<evidence type="ECO:0000313" key="2">
    <source>
        <dbReference type="Proteomes" id="UP000680588"/>
    </source>
</evidence>
<gene>
    <name evidence="1" type="ORF">KG104_10280</name>
</gene>
<proteinExistence type="predicted"/>
<name>A0A975S3S6_9MICC</name>
<dbReference type="EMBL" id="CP076456">
    <property type="protein sequence ID" value="QWQ34930.1"/>
    <property type="molecule type" value="Genomic_DNA"/>
</dbReference>
<dbReference type="RefSeq" id="WP_207346959.1">
    <property type="nucleotide sequence ID" value="NZ_CP076456.1"/>
</dbReference>
<accession>A0A975S3S6</accession>
<organism evidence="1 2">
    <name type="scientific">Arthrobacter sunyaminii</name>
    <dbReference type="NCBI Taxonomy" id="2816859"/>
    <lineage>
        <taxon>Bacteria</taxon>
        <taxon>Bacillati</taxon>
        <taxon>Actinomycetota</taxon>
        <taxon>Actinomycetes</taxon>
        <taxon>Micrococcales</taxon>
        <taxon>Micrococcaceae</taxon>
        <taxon>Arthrobacter</taxon>
    </lineage>
</organism>
<sequence>MSITVMYRRDNKGVLHFREAMYDEDSQEFMLNQGKVGFMGSGSATAGVDEAAADVKFAAFAAKSAELGYAEIPAEEQFWVVAQYALKSAEGTERDRYLEYKARTALASYFSWRGLGTVEESEFTAGKLNIFCLVPDVPKAVKGMLVVLRDANLDFTKLGIGSAPVAEPSAFKRRHPLPAKSPFTLD</sequence>
<dbReference type="Proteomes" id="UP000680588">
    <property type="component" value="Chromosome"/>
</dbReference>
<keyword evidence="2" id="KW-1185">Reference proteome</keyword>
<reference evidence="1" key="1">
    <citation type="submission" date="2021-06" db="EMBL/GenBank/DDBJ databases">
        <title>Novel species in genus Arthrobacter.</title>
        <authorList>
            <person name="Zhang G."/>
        </authorList>
    </citation>
    <scope>NUCLEOTIDE SEQUENCE</scope>
    <source>
        <strain evidence="1">Zg-ZUI122</strain>
    </source>
</reference>
<protein>
    <submittedName>
        <fullName evidence="1">Uncharacterized protein</fullName>
    </submittedName>
</protein>
<evidence type="ECO:0000313" key="1">
    <source>
        <dbReference type="EMBL" id="QWQ34930.1"/>
    </source>
</evidence>
<dbReference type="KEGG" id="asun:KG104_10280"/>
<dbReference type="AlphaFoldDB" id="A0A975S3S6"/>